<evidence type="ECO:0000256" key="2">
    <source>
        <dbReference type="ARBA" id="ARBA00022475"/>
    </source>
</evidence>
<feature type="transmembrane region" description="Helical" evidence="6">
    <location>
        <begin position="227"/>
        <end position="245"/>
    </location>
</feature>
<dbReference type="Pfam" id="PF02653">
    <property type="entry name" value="BPD_transp_2"/>
    <property type="match status" value="1"/>
</dbReference>
<evidence type="ECO:0000256" key="6">
    <source>
        <dbReference type="SAM" id="Phobius"/>
    </source>
</evidence>
<comment type="caution">
    <text evidence="7">The sequence shown here is derived from an EMBL/GenBank/DDBJ whole genome shotgun (WGS) entry which is preliminary data.</text>
</comment>
<evidence type="ECO:0000313" key="7">
    <source>
        <dbReference type="EMBL" id="CAJ0798807.1"/>
    </source>
</evidence>
<evidence type="ECO:0000256" key="1">
    <source>
        <dbReference type="ARBA" id="ARBA00004651"/>
    </source>
</evidence>
<feature type="transmembrane region" description="Helical" evidence="6">
    <location>
        <begin position="21"/>
        <end position="46"/>
    </location>
</feature>
<sequence>MRSDSTLPPTPPTPAAGTRAALGMSLGTIGGLLAALVAMLVLFSTLSPTFFSLPTFTTIANEIPDLLVMAVGMTFILMIGGIDLSVGSVLALAASVLSVAMTQFGWGLLPAALAGVVLATAAGMLTGSVTVHWGIPSFIVSLGVLEMARGLAYSLTDSRTVYIGSAVDWLANPIALGIAPSFLIAIVITIVGQIVLVRTVFGRYLVAIGTNEEAVRLAGVNPRPYKIAVFALMGLLSGLAALFQVSRLEAADPNAGVGMELQVIAAVVIGGTSLMGGRGSVVRTLFGVLIISVLESGLAQIGASEPTKRIITGAVIVAAVVMDTYRSKRNRSKQH</sequence>
<accession>A0ABC8QF78</accession>
<evidence type="ECO:0000313" key="8">
    <source>
        <dbReference type="Proteomes" id="UP001189663"/>
    </source>
</evidence>
<feature type="transmembrane region" description="Helical" evidence="6">
    <location>
        <begin position="184"/>
        <end position="206"/>
    </location>
</feature>
<dbReference type="InterPro" id="IPR001851">
    <property type="entry name" value="ABC_transp_permease"/>
</dbReference>
<gene>
    <name evidence="7" type="primary">rbsC_2</name>
    <name evidence="7" type="ORF">LMG18096_03604</name>
</gene>
<feature type="transmembrane region" description="Helical" evidence="6">
    <location>
        <begin position="104"/>
        <end position="125"/>
    </location>
</feature>
<organism evidence="7 8">
    <name type="scientific">Ralstonia holmesii</name>
    <dbReference type="NCBI Taxonomy" id="3058602"/>
    <lineage>
        <taxon>Bacteria</taxon>
        <taxon>Pseudomonadati</taxon>
        <taxon>Pseudomonadota</taxon>
        <taxon>Betaproteobacteria</taxon>
        <taxon>Burkholderiales</taxon>
        <taxon>Burkholderiaceae</taxon>
        <taxon>Ralstonia</taxon>
    </lineage>
</organism>
<keyword evidence="4 6" id="KW-1133">Transmembrane helix</keyword>
<dbReference type="Proteomes" id="UP001189663">
    <property type="component" value="Unassembled WGS sequence"/>
</dbReference>
<keyword evidence="2" id="KW-1003">Cell membrane</keyword>
<feature type="transmembrane region" description="Helical" evidence="6">
    <location>
        <begin position="66"/>
        <end position="92"/>
    </location>
</feature>
<dbReference type="GO" id="GO:0005886">
    <property type="term" value="C:plasma membrane"/>
    <property type="evidence" value="ECO:0007669"/>
    <property type="project" value="UniProtKB-SubCell"/>
</dbReference>
<dbReference type="CDD" id="cd06579">
    <property type="entry name" value="TM_PBP1_transp_AraH_like"/>
    <property type="match status" value="1"/>
</dbReference>
<dbReference type="AlphaFoldDB" id="A0ABC8QF78"/>
<dbReference type="EMBL" id="CATZAT010000008">
    <property type="protein sequence ID" value="CAJ0798807.1"/>
    <property type="molecule type" value="Genomic_DNA"/>
</dbReference>
<keyword evidence="5 6" id="KW-0472">Membrane</keyword>
<dbReference type="PANTHER" id="PTHR32196">
    <property type="entry name" value="ABC TRANSPORTER PERMEASE PROTEIN YPHD-RELATED-RELATED"/>
    <property type="match status" value="1"/>
</dbReference>
<proteinExistence type="predicted"/>
<dbReference type="PANTHER" id="PTHR32196:SF72">
    <property type="entry name" value="RIBOSE IMPORT PERMEASE PROTEIN RBSC"/>
    <property type="match status" value="1"/>
</dbReference>
<name>A0ABC8QF78_9RALS</name>
<evidence type="ECO:0000256" key="5">
    <source>
        <dbReference type="ARBA" id="ARBA00023136"/>
    </source>
</evidence>
<dbReference type="RefSeq" id="WP_112185313.1">
    <property type="nucleotide sequence ID" value="NZ_CATZAT010000008.1"/>
</dbReference>
<protein>
    <submittedName>
        <fullName evidence="7">Ribose import permease protein RbsC</fullName>
    </submittedName>
</protein>
<keyword evidence="8" id="KW-1185">Reference proteome</keyword>
<feature type="transmembrane region" description="Helical" evidence="6">
    <location>
        <begin position="131"/>
        <end position="148"/>
    </location>
</feature>
<comment type="subcellular location">
    <subcellularLocation>
        <location evidence="1">Cell membrane</location>
        <topology evidence="1">Multi-pass membrane protein</topology>
    </subcellularLocation>
</comment>
<evidence type="ECO:0000256" key="3">
    <source>
        <dbReference type="ARBA" id="ARBA00022692"/>
    </source>
</evidence>
<evidence type="ECO:0000256" key="4">
    <source>
        <dbReference type="ARBA" id="ARBA00022989"/>
    </source>
</evidence>
<keyword evidence="3 6" id="KW-0812">Transmembrane</keyword>
<reference evidence="7 8" key="1">
    <citation type="submission" date="2023-07" db="EMBL/GenBank/DDBJ databases">
        <authorList>
            <person name="Peeters C."/>
        </authorList>
    </citation>
    <scope>NUCLEOTIDE SEQUENCE [LARGE SCALE GENOMIC DNA]</scope>
    <source>
        <strain evidence="7 8">LMG 18096</strain>
    </source>
</reference>